<evidence type="ECO:0000313" key="1">
    <source>
        <dbReference type="EMBL" id="OJG46601.1"/>
    </source>
</evidence>
<dbReference type="RefSeq" id="WP_071857059.1">
    <property type="nucleotide sequence ID" value="NZ_JBHSHK010000005.1"/>
</dbReference>
<evidence type="ECO:0008006" key="3">
    <source>
        <dbReference type="Google" id="ProtNLM"/>
    </source>
</evidence>
<name>A0A1L8TQK9_9ENTE</name>
<comment type="caution">
    <text evidence="1">The sequence shown here is derived from an EMBL/GenBank/DDBJ whole genome shotgun (WGS) entry which is preliminary data.</text>
</comment>
<proteinExistence type="predicted"/>
<dbReference type="Pfam" id="PF08820">
    <property type="entry name" value="DUF1803"/>
    <property type="match status" value="1"/>
</dbReference>
<organism evidence="1 2">
    <name type="scientific">Enterococcus hermanniensis</name>
    <dbReference type="NCBI Taxonomy" id="249189"/>
    <lineage>
        <taxon>Bacteria</taxon>
        <taxon>Bacillati</taxon>
        <taxon>Bacillota</taxon>
        <taxon>Bacilli</taxon>
        <taxon>Lactobacillales</taxon>
        <taxon>Enterococcaceae</taxon>
        <taxon>Enterococcus</taxon>
    </lineage>
</organism>
<reference evidence="1 2" key="1">
    <citation type="submission" date="2014-12" db="EMBL/GenBank/DDBJ databases">
        <title>Draft genome sequences of 29 type strains of Enterococci.</title>
        <authorList>
            <person name="Zhong Z."/>
            <person name="Sun Z."/>
            <person name="Liu W."/>
            <person name="Zhang W."/>
            <person name="Zhang H."/>
        </authorList>
    </citation>
    <scope>NUCLEOTIDE SEQUENCE [LARGE SCALE GENOMIC DNA]</scope>
    <source>
        <strain evidence="1 2">DSM 17122</strain>
    </source>
</reference>
<dbReference type="STRING" id="249189.RV04_GL001029"/>
<dbReference type="Proteomes" id="UP000182077">
    <property type="component" value="Unassembled WGS sequence"/>
</dbReference>
<protein>
    <recommendedName>
        <fullName evidence="3">DUF1803 domain-containing protein</fullName>
    </recommendedName>
</protein>
<dbReference type="OrthoDB" id="2178857at2"/>
<dbReference type="InterPro" id="IPR014924">
    <property type="entry name" value="DUF1803"/>
</dbReference>
<dbReference type="AlphaFoldDB" id="A0A1L8TQK9"/>
<accession>A0A1L8TQK9</accession>
<sequence>MQIYTENKKLSQELKKTEVQALLTYFLDLDEPVILRTIRQEFPKNHHLDKQLELLISSKIISREDRRYQLNQTVVQAYPTTQMVIDFMENQSKNYSDDEVLIWLAEGILSNAISDTLFVGFPLPFCTRLENPQFDIVTINKRESSAKTLPNYFAEIDQPQKFPELAHLLGDVNREFFTNQLTLIIERIAKGKAPSRASIFLESLVISGVITNEPEWGMNIPIVEQIAEIEMQELVDEKVAFFFAHELTEKLLAERESFTYLIKKKA</sequence>
<dbReference type="EMBL" id="JXKQ01000002">
    <property type="protein sequence ID" value="OJG46601.1"/>
    <property type="molecule type" value="Genomic_DNA"/>
</dbReference>
<gene>
    <name evidence="1" type="ORF">RV04_GL001029</name>
</gene>
<evidence type="ECO:0000313" key="2">
    <source>
        <dbReference type="Proteomes" id="UP000182077"/>
    </source>
</evidence>
<keyword evidence="2" id="KW-1185">Reference proteome</keyword>